<dbReference type="Proteomes" id="UP000623250">
    <property type="component" value="Unassembled WGS sequence"/>
</dbReference>
<dbReference type="AlphaFoldDB" id="A0A8I1KLA8"/>
<keyword evidence="2" id="KW-1185">Reference proteome</keyword>
<accession>A0A8I1KLA8</accession>
<evidence type="ECO:0000313" key="1">
    <source>
        <dbReference type="EMBL" id="MBJ7543043.1"/>
    </source>
</evidence>
<dbReference type="EMBL" id="JAEMUK010000010">
    <property type="protein sequence ID" value="MBJ7543043.1"/>
    <property type="molecule type" value="Genomic_DNA"/>
</dbReference>
<proteinExistence type="predicted"/>
<organism evidence="1 2">
    <name type="scientific">Rhodomicrobium udaipurense</name>
    <dbReference type="NCBI Taxonomy" id="1202716"/>
    <lineage>
        <taxon>Bacteria</taxon>
        <taxon>Pseudomonadati</taxon>
        <taxon>Pseudomonadota</taxon>
        <taxon>Alphaproteobacteria</taxon>
        <taxon>Hyphomicrobiales</taxon>
        <taxon>Hyphomicrobiaceae</taxon>
        <taxon>Rhodomicrobium</taxon>
    </lineage>
</organism>
<sequence length="232" mass="25784">MALWTINQPQDHDIYTIVYLLKDALKSAISDAWFFERTALPKADVKGAGHAEIAARLGRFREGCKTFQEREALMLMKMMRARNWASELRKIAPDFQDEIEQMLEATSACEALQAEFVRDAQRMFNGGGSLSRFLSLRQPDPRSAHQPIHGGSYLVGGRTALFELRTACEVFLAQIDDVFFSARAEEVSDLLPDPAPVPAGFLEAPKHEGALALPLALLEDMALGKVDKSPLH</sequence>
<reference evidence="1 2" key="1">
    <citation type="submission" date="2020-12" db="EMBL/GenBank/DDBJ databases">
        <title>Revised draft genomes of Rhodomicrobium vannielii ATCC 17100 and Rhodomicrobium udaipurense JA643.</title>
        <authorList>
            <person name="Conners E.M."/>
            <person name="Davenport E.J."/>
            <person name="Bose A."/>
        </authorList>
    </citation>
    <scope>NUCLEOTIDE SEQUENCE [LARGE SCALE GENOMIC DNA]</scope>
    <source>
        <strain evidence="1 2">JA643</strain>
    </source>
</reference>
<comment type="caution">
    <text evidence="1">The sequence shown here is derived from an EMBL/GenBank/DDBJ whole genome shotgun (WGS) entry which is preliminary data.</text>
</comment>
<dbReference type="RefSeq" id="WP_037236664.1">
    <property type="nucleotide sequence ID" value="NZ_JAEMUK010000010.1"/>
</dbReference>
<protein>
    <submittedName>
        <fullName evidence="1">Uncharacterized protein</fullName>
    </submittedName>
</protein>
<name>A0A8I1KLA8_9HYPH</name>
<evidence type="ECO:0000313" key="2">
    <source>
        <dbReference type="Proteomes" id="UP000623250"/>
    </source>
</evidence>
<gene>
    <name evidence="1" type="ORF">JDN41_05670</name>
</gene>